<feature type="non-terminal residue" evidence="2">
    <location>
        <position position="1"/>
    </location>
</feature>
<evidence type="ECO:0000256" key="1">
    <source>
        <dbReference type="SAM" id="MobiDB-lite"/>
    </source>
</evidence>
<sequence>EDHQDTMSVQLRLPSPPPLHHYRHNPVSMPSSFSTQEMRSNHQTSRKSNIVIFPAERRCHSSRPSGQGQFDHEGETGDLFDAIGAGLDGS</sequence>
<name>A0AAV1G8G0_XYRNO</name>
<proteinExistence type="predicted"/>
<dbReference type="AlphaFoldDB" id="A0AAV1G8G0"/>
<evidence type="ECO:0000313" key="3">
    <source>
        <dbReference type="Proteomes" id="UP001178508"/>
    </source>
</evidence>
<keyword evidence="3" id="KW-1185">Reference proteome</keyword>
<feature type="compositionally biased region" description="Polar residues" evidence="1">
    <location>
        <begin position="28"/>
        <end position="48"/>
    </location>
</feature>
<evidence type="ECO:0000313" key="2">
    <source>
        <dbReference type="EMBL" id="CAJ1069510.1"/>
    </source>
</evidence>
<protein>
    <submittedName>
        <fullName evidence="2">Uncharacterized protein</fullName>
    </submittedName>
</protein>
<organism evidence="2 3">
    <name type="scientific">Xyrichtys novacula</name>
    <name type="common">Pearly razorfish</name>
    <name type="synonym">Hemipteronotus novacula</name>
    <dbReference type="NCBI Taxonomy" id="13765"/>
    <lineage>
        <taxon>Eukaryota</taxon>
        <taxon>Metazoa</taxon>
        <taxon>Chordata</taxon>
        <taxon>Craniata</taxon>
        <taxon>Vertebrata</taxon>
        <taxon>Euteleostomi</taxon>
        <taxon>Actinopterygii</taxon>
        <taxon>Neopterygii</taxon>
        <taxon>Teleostei</taxon>
        <taxon>Neoteleostei</taxon>
        <taxon>Acanthomorphata</taxon>
        <taxon>Eupercaria</taxon>
        <taxon>Labriformes</taxon>
        <taxon>Labridae</taxon>
        <taxon>Xyrichtys</taxon>
    </lineage>
</organism>
<dbReference type="EMBL" id="OY660875">
    <property type="protein sequence ID" value="CAJ1069510.1"/>
    <property type="molecule type" value="Genomic_DNA"/>
</dbReference>
<dbReference type="Proteomes" id="UP001178508">
    <property type="component" value="Chromosome 12"/>
</dbReference>
<feature type="region of interest" description="Disordered" evidence="1">
    <location>
        <begin position="1"/>
        <end position="90"/>
    </location>
</feature>
<reference evidence="2" key="1">
    <citation type="submission" date="2023-08" db="EMBL/GenBank/DDBJ databases">
        <authorList>
            <person name="Alioto T."/>
            <person name="Alioto T."/>
            <person name="Gomez Garrido J."/>
        </authorList>
    </citation>
    <scope>NUCLEOTIDE SEQUENCE</scope>
</reference>
<accession>A0AAV1G8G0</accession>
<gene>
    <name evidence="2" type="ORF">XNOV1_A019291</name>
</gene>